<dbReference type="Gene3D" id="1.20.210.10">
    <property type="entry name" value="Cytochrome c oxidase-like, subunit I domain"/>
    <property type="match status" value="1"/>
</dbReference>
<keyword evidence="1" id="KW-0472">Membrane</keyword>
<feature type="non-terminal residue" evidence="2">
    <location>
        <position position="81"/>
    </location>
</feature>
<reference evidence="2 3" key="1">
    <citation type="submission" date="2019-01" db="EMBL/GenBank/DDBJ databases">
        <authorList>
            <person name="Deng T."/>
        </authorList>
    </citation>
    <scope>NUCLEOTIDE SEQUENCE [LARGE SCALE GENOMIC DNA]</scope>
    <source>
        <strain evidence="2 3">F8825</strain>
    </source>
</reference>
<dbReference type="AlphaFoldDB" id="A0A4Q2TJC5"/>
<evidence type="ECO:0000256" key="1">
    <source>
        <dbReference type="SAM" id="Phobius"/>
    </source>
</evidence>
<dbReference type="EMBL" id="SDVB01000135">
    <property type="protein sequence ID" value="RYC19884.1"/>
    <property type="molecule type" value="Genomic_DNA"/>
</dbReference>
<dbReference type="SUPFAM" id="SSF81442">
    <property type="entry name" value="Cytochrome c oxidase subunit I-like"/>
    <property type="match status" value="1"/>
</dbReference>
<keyword evidence="3" id="KW-1185">Reference proteome</keyword>
<accession>A0A4Q2TJC5</accession>
<name>A0A4Q2TJC5_9HYPH</name>
<proteinExistence type="predicted"/>
<evidence type="ECO:0000313" key="2">
    <source>
        <dbReference type="EMBL" id="RYC19884.1"/>
    </source>
</evidence>
<evidence type="ECO:0000313" key="3">
    <source>
        <dbReference type="Proteomes" id="UP000291088"/>
    </source>
</evidence>
<feature type="transmembrane region" description="Helical" evidence="1">
    <location>
        <begin position="40"/>
        <end position="61"/>
    </location>
</feature>
<gene>
    <name evidence="2" type="ORF">EUU22_04245</name>
</gene>
<dbReference type="Proteomes" id="UP000291088">
    <property type="component" value="Unassembled WGS sequence"/>
</dbReference>
<keyword evidence="1" id="KW-0812">Transmembrane</keyword>
<comment type="caution">
    <text evidence="2">The sequence shown here is derived from an EMBL/GenBank/DDBJ whole genome shotgun (WGS) entry which is preliminary data.</text>
</comment>
<protein>
    <submittedName>
        <fullName evidence="2">Nitric-oxide reductase large subunit</fullName>
    </submittedName>
</protein>
<dbReference type="InterPro" id="IPR036927">
    <property type="entry name" value="Cyt_c_oxase-like_su1_sf"/>
</dbReference>
<organism evidence="2 3">
    <name type="scientific">Ciceribacter ferrooxidans</name>
    <dbReference type="NCBI Taxonomy" id="2509717"/>
    <lineage>
        <taxon>Bacteria</taxon>
        <taxon>Pseudomonadati</taxon>
        <taxon>Pseudomonadota</taxon>
        <taxon>Alphaproteobacteria</taxon>
        <taxon>Hyphomicrobiales</taxon>
        <taxon>Rhizobiaceae</taxon>
        <taxon>Ciceribacter</taxon>
    </lineage>
</organism>
<sequence length="81" mass="9605">MLAMALLVFCLRYLLRSEDWSDKLISFSFWSLNGGLIWMVFANLFPLGVMQLATVVTNGYWHARSLEFFEKHTYLEWLRLP</sequence>
<keyword evidence="1" id="KW-1133">Transmembrane helix</keyword>